<keyword evidence="2" id="KW-0808">Transferase</keyword>
<dbReference type="EMBL" id="BAABCV010000003">
    <property type="protein sequence ID" value="GAA4090177.1"/>
    <property type="molecule type" value="Genomic_DNA"/>
</dbReference>
<dbReference type="RefSeq" id="WP_345101324.1">
    <property type="nucleotide sequence ID" value="NZ_BAABCV010000003.1"/>
</dbReference>
<sequence>MAPFVLEDPLKYITKEVLDYDAFNRDINKINFHTKCLITTVNRYSYMIAEKDKAYKKALISSDILLHDNININAAAKPLDGETVTKVGGADIHQHLLQKLNHEGGSCFYLGASEPTLAAIKKRLSKEYPKIKVGSYSPPFKANFSIEEDNAMIEAVNAFKPQVLFLGMTSPKQEKWAYKYKDQLDAHVICAIGAIFYFYAETVNHLSEPRINLGLGRAIQLVKEPGHIAKKYLYYGPLFVCELLKGKLLGLVSTLKFKLRQSAVN</sequence>
<reference evidence="4" key="1">
    <citation type="journal article" date="2019" name="Int. J. Syst. Evol. Microbiol.">
        <title>The Global Catalogue of Microorganisms (GCM) 10K type strain sequencing project: providing services to taxonomists for standard genome sequencing and annotation.</title>
        <authorList>
            <consortium name="The Broad Institute Genomics Platform"/>
            <consortium name="The Broad Institute Genome Sequencing Center for Infectious Disease"/>
            <person name="Wu L."/>
            <person name="Ma J."/>
        </authorList>
    </citation>
    <scope>NUCLEOTIDE SEQUENCE [LARGE SCALE GENOMIC DNA]</scope>
    <source>
        <strain evidence="4">JCM 17085</strain>
    </source>
</reference>
<organism evidence="3 4">
    <name type="scientific">Mucilaginibacter panaciglaebae</name>
    <dbReference type="NCBI Taxonomy" id="502331"/>
    <lineage>
        <taxon>Bacteria</taxon>
        <taxon>Pseudomonadati</taxon>
        <taxon>Bacteroidota</taxon>
        <taxon>Sphingobacteriia</taxon>
        <taxon>Sphingobacteriales</taxon>
        <taxon>Sphingobacteriaceae</taxon>
        <taxon>Mucilaginibacter</taxon>
    </lineage>
</organism>
<comment type="caution">
    <text evidence="3">The sequence shown here is derived from an EMBL/GenBank/DDBJ whole genome shotgun (WGS) entry which is preliminary data.</text>
</comment>
<dbReference type="InterPro" id="IPR004629">
    <property type="entry name" value="WecG_TagA_CpsF"/>
</dbReference>
<dbReference type="CDD" id="cd06533">
    <property type="entry name" value="Glyco_transf_WecG_TagA"/>
    <property type="match status" value="1"/>
</dbReference>
<evidence type="ECO:0000313" key="4">
    <source>
        <dbReference type="Proteomes" id="UP001500841"/>
    </source>
</evidence>
<dbReference type="PANTHER" id="PTHR34136:SF1">
    <property type="entry name" value="UDP-N-ACETYL-D-MANNOSAMINURONIC ACID TRANSFERASE"/>
    <property type="match status" value="1"/>
</dbReference>
<dbReference type="PANTHER" id="PTHR34136">
    <property type="match status" value="1"/>
</dbReference>
<evidence type="ECO:0000313" key="3">
    <source>
        <dbReference type="EMBL" id="GAA4090177.1"/>
    </source>
</evidence>
<gene>
    <name evidence="3" type="ORF">GCM10022392_09610</name>
</gene>
<proteinExistence type="predicted"/>
<evidence type="ECO:0000256" key="1">
    <source>
        <dbReference type="ARBA" id="ARBA00022676"/>
    </source>
</evidence>
<protein>
    <submittedName>
        <fullName evidence="3">WecB/TagA/CpsF family glycosyltransferase</fullName>
    </submittedName>
</protein>
<name>A0ABP7WJB9_9SPHI</name>
<evidence type="ECO:0000256" key="2">
    <source>
        <dbReference type="ARBA" id="ARBA00022679"/>
    </source>
</evidence>
<dbReference type="NCBIfam" id="TIGR00696">
    <property type="entry name" value="wecG_tagA_cpsF"/>
    <property type="match status" value="1"/>
</dbReference>
<dbReference type="Proteomes" id="UP001500841">
    <property type="component" value="Unassembled WGS sequence"/>
</dbReference>
<keyword evidence="4" id="KW-1185">Reference proteome</keyword>
<dbReference type="Pfam" id="PF03808">
    <property type="entry name" value="Glyco_tran_WecG"/>
    <property type="match status" value="1"/>
</dbReference>
<keyword evidence="1" id="KW-0328">Glycosyltransferase</keyword>
<accession>A0ABP7WJB9</accession>